<gene>
    <name evidence="2" type="ORF">JIN84_16070</name>
</gene>
<sequence>MDPVHGGPCQGIRNSIPSLAKLGVANEVVSLDPPSAPFLGNDPFPIHAVGPAKGSWGYGAALVPWLVDNLPKFEAVIVHGLWLHHGYAVRKALSVIRRRQPAEKVPRMYVMPHGMLDPYFQRDPSRRLKALRNLLYWNLMESKNVAEADGVLFTCEEELRLARETFRNYSPKREINVGYGVAAPPSFRETQRDSFQAAGAGLADRPYLLFLSRIHPKKGVDLLIHAFASLVKERSAGLEGIPSLVIAGPLDSIYADEMRALAADCLAGLPPGESHPRIHFVGMLQGDAKWGAFYGCEAFVLPSHQENFGIAVVEALACGKPVIISDKVNIWREIDGAGAGMVADDSVEGTKESLSRWFSLTDAEKKEMAGNAMKCFTGHYRMENVAKTFAETLSATP</sequence>
<dbReference type="EMBL" id="JAENIK010000012">
    <property type="protein sequence ID" value="MBK1817137.1"/>
    <property type="molecule type" value="Genomic_DNA"/>
</dbReference>
<dbReference type="GO" id="GO:0016757">
    <property type="term" value="F:glycosyltransferase activity"/>
    <property type="evidence" value="ECO:0007669"/>
    <property type="project" value="InterPro"/>
</dbReference>
<dbReference type="InterPro" id="IPR001296">
    <property type="entry name" value="Glyco_trans_1"/>
</dbReference>
<evidence type="ECO:0000313" key="2">
    <source>
        <dbReference type="EMBL" id="MBK1817137.1"/>
    </source>
</evidence>
<dbReference type="Proteomes" id="UP000600139">
    <property type="component" value="Unassembled WGS sequence"/>
</dbReference>
<dbReference type="PANTHER" id="PTHR12526">
    <property type="entry name" value="GLYCOSYLTRANSFERASE"/>
    <property type="match status" value="1"/>
</dbReference>
<dbReference type="Pfam" id="PF00534">
    <property type="entry name" value="Glycos_transf_1"/>
    <property type="match status" value="1"/>
</dbReference>
<protein>
    <submittedName>
        <fullName evidence="2">Glycosyltransferase</fullName>
    </submittedName>
</protein>
<feature type="domain" description="Glycosyl transferase family 1" evidence="1">
    <location>
        <begin position="204"/>
        <end position="366"/>
    </location>
</feature>
<comment type="caution">
    <text evidence="2">The sequence shown here is derived from an EMBL/GenBank/DDBJ whole genome shotgun (WGS) entry which is preliminary data.</text>
</comment>
<reference evidence="2" key="1">
    <citation type="submission" date="2021-01" db="EMBL/GenBank/DDBJ databases">
        <title>Modified the classification status of verrucomicrobia.</title>
        <authorList>
            <person name="Feng X."/>
        </authorList>
    </citation>
    <scope>NUCLEOTIDE SEQUENCE</scope>
    <source>
        <strain evidence="2">JCM 18052</strain>
    </source>
</reference>
<accession>A0A934R542</accession>
<dbReference type="SUPFAM" id="SSF53756">
    <property type="entry name" value="UDP-Glycosyltransferase/glycogen phosphorylase"/>
    <property type="match status" value="1"/>
</dbReference>
<organism evidence="2 3">
    <name type="scientific">Luteolibacter yonseiensis</name>
    <dbReference type="NCBI Taxonomy" id="1144680"/>
    <lineage>
        <taxon>Bacteria</taxon>
        <taxon>Pseudomonadati</taxon>
        <taxon>Verrucomicrobiota</taxon>
        <taxon>Verrucomicrobiia</taxon>
        <taxon>Verrucomicrobiales</taxon>
        <taxon>Verrucomicrobiaceae</taxon>
        <taxon>Luteolibacter</taxon>
    </lineage>
</organism>
<name>A0A934R542_9BACT</name>
<dbReference type="RefSeq" id="WP_200352091.1">
    <property type="nucleotide sequence ID" value="NZ_BAABHZ010000001.1"/>
</dbReference>
<keyword evidence="3" id="KW-1185">Reference proteome</keyword>
<evidence type="ECO:0000313" key="3">
    <source>
        <dbReference type="Proteomes" id="UP000600139"/>
    </source>
</evidence>
<proteinExistence type="predicted"/>
<evidence type="ECO:0000259" key="1">
    <source>
        <dbReference type="Pfam" id="PF00534"/>
    </source>
</evidence>
<dbReference type="Gene3D" id="3.40.50.2000">
    <property type="entry name" value="Glycogen Phosphorylase B"/>
    <property type="match status" value="2"/>
</dbReference>
<dbReference type="AlphaFoldDB" id="A0A934R542"/>